<evidence type="ECO:0000313" key="2">
    <source>
        <dbReference type="Proteomes" id="UP000234300"/>
    </source>
</evidence>
<organism evidence="1 2">
    <name type="scientific">Brevibacterium aurantiacum</name>
    <dbReference type="NCBI Taxonomy" id="273384"/>
    <lineage>
        <taxon>Bacteria</taxon>
        <taxon>Bacillati</taxon>
        <taxon>Actinomycetota</taxon>
        <taxon>Actinomycetes</taxon>
        <taxon>Micrococcales</taxon>
        <taxon>Brevibacteriaceae</taxon>
        <taxon>Brevibacterium</taxon>
    </lineage>
</organism>
<dbReference type="Proteomes" id="UP000234300">
    <property type="component" value="Unassembled WGS sequence"/>
</dbReference>
<accession>A0A2H1KM11</accession>
<dbReference type="AlphaFoldDB" id="A0A2H1KM11"/>
<name>A0A2H1KM11_BREAU</name>
<sequence>MCATRKAIAIKIQNMTEKIAGDHREMVDLRLCDRILITTLFRRTP</sequence>
<gene>
    <name evidence="1" type="ORF">BAURA86_02979</name>
</gene>
<reference evidence="1 2" key="1">
    <citation type="submission" date="2017-03" db="EMBL/GenBank/DDBJ databases">
        <authorList>
            <person name="Afonso C.L."/>
            <person name="Miller P.J."/>
            <person name="Scott M.A."/>
            <person name="Spackman E."/>
            <person name="Goraichik I."/>
            <person name="Dimitrov K.M."/>
            <person name="Suarez D.L."/>
            <person name="Swayne D.E."/>
        </authorList>
    </citation>
    <scope>NUCLEOTIDE SEQUENCE [LARGE SCALE GENOMIC DNA]</scope>
    <source>
        <strain evidence="2">8(6)</strain>
    </source>
</reference>
<proteinExistence type="predicted"/>
<evidence type="ECO:0000313" key="1">
    <source>
        <dbReference type="EMBL" id="SMY00756.1"/>
    </source>
</evidence>
<dbReference type="EMBL" id="FXZI01000012">
    <property type="protein sequence ID" value="SMY00756.1"/>
    <property type="molecule type" value="Genomic_DNA"/>
</dbReference>
<protein>
    <submittedName>
        <fullName evidence="1">Uncharacterized protein</fullName>
    </submittedName>
</protein>